<accession>N4XJH8</accession>
<organism evidence="1 2">
    <name type="scientific">Cochliobolus heterostrophus (strain C4 / ATCC 48331 / race T)</name>
    <name type="common">Southern corn leaf blight fungus</name>
    <name type="synonym">Bipolaris maydis</name>
    <dbReference type="NCBI Taxonomy" id="665024"/>
    <lineage>
        <taxon>Eukaryota</taxon>
        <taxon>Fungi</taxon>
        <taxon>Dikarya</taxon>
        <taxon>Ascomycota</taxon>
        <taxon>Pezizomycotina</taxon>
        <taxon>Dothideomycetes</taxon>
        <taxon>Pleosporomycetidae</taxon>
        <taxon>Pleosporales</taxon>
        <taxon>Pleosporineae</taxon>
        <taxon>Pleosporaceae</taxon>
        <taxon>Bipolaris</taxon>
    </lineage>
</organism>
<sequence length="93" mass="10463">NEIVPLAEKNMGVQFEDVYDSLEKVGSGEVSEILGIELLYEAFGGGPEAKRFVMGWFAGYAECMEKGQFCYRKGPLWSEEFSHVVEKLTFNKA</sequence>
<dbReference type="Proteomes" id="UP000012338">
    <property type="component" value="Unassembled WGS sequence"/>
</dbReference>
<dbReference type="AlphaFoldDB" id="N4XJH8"/>
<protein>
    <recommendedName>
        <fullName evidence="3">NmrA-like domain-containing protein</fullName>
    </recommendedName>
</protein>
<keyword evidence="2" id="KW-1185">Reference proteome</keyword>
<reference evidence="1 2" key="1">
    <citation type="journal article" date="2012" name="PLoS Pathog.">
        <title>Diverse lifestyles and strategies of plant pathogenesis encoded in the genomes of eighteen Dothideomycetes fungi.</title>
        <authorList>
            <person name="Ohm R.A."/>
            <person name="Feau N."/>
            <person name="Henrissat B."/>
            <person name="Schoch C.L."/>
            <person name="Horwitz B.A."/>
            <person name="Barry K.W."/>
            <person name="Condon B.J."/>
            <person name="Copeland A.C."/>
            <person name="Dhillon B."/>
            <person name="Glaser F."/>
            <person name="Hesse C.N."/>
            <person name="Kosti I."/>
            <person name="LaButti K."/>
            <person name="Lindquist E.A."/>
            <person name="Lucas S."/>
            <person name="Salamov A.A."/>
            <person name="Bradshaw R.E."/>
            <person name="Ciuffetti L."/>
            <person name="Hamelin R.C."/>
            <person name="Kema G.H.J."/>
            <person name="Lawrence C."/>
            <person name="Scott J.A."/>
            <person name="Spatafora J.W."/>
            <person name="Turgeon B.G."/>
            <person name="de Wit P.J.G.M."/>
            <person name="Zhong S."/>
            <person name="Goodwin S.B."/>
            <person name="Grigoriev I.V."/>
        </authorList>
    </citation>
    <scope>NUCLEOTIDE SEQUENCE [LARGE SCALE GENOMIC DNA]</scope>
    <source>
        <strain evidence="2">C4 / ATCC 48331 / race T</strain>
    </source>
</reference>
<dbReference type="HOGENOM" id="CLU_2405283_0_0_1"/>
<evidence type="ECO:0000313" key="1">
    <source>
        <dbReference type="EMBL" id="ENI05302.1"/>
    </source>
</evidence>
<dbReference type="OrthoDB" id="10000533at2759"/>
<reference evidence="2" key="2">
    <citation type="journal article" date="2013" name="PLoS Genet.">
        <title>Comparative genome structure, secondary metabolite, and effector coding capacity across Cochliobolus pathogens.</title>
        <authorList>
            <person name="Condon B.J."/>
            <person name="Leng Y."/>
            <person name="Wu D."/>
            <person name="Bushley K.E."/>
            <person name="Ohm R.A."/>
            <person name="Otillar R."/>
            <person name="Martin J."/>
            <person name="Schackwitz W."/>
            <person name="Grimwood J."/>
            <person name="MohdZainudin N."/>
            <person name="Xue C."/>
            <person name="Wang R."/>
            <person name="Manning V.A."/>
            <person name="Dhillon B."/>
            <person name="Tu Z.J."/>
            <person name="Steffenson B.J."/>
            <person name="Salamov A."/>
            <person name="Sun H."/>
            <person name="Lowry S."/>
            <person name="LaButti K."/>
            <person name="Han J."/>
            <person name="Copeland A."/>
            <person name="Lindquist E."/>
            <person name="Barry K."/>
            <person name="Schmutz J."/>
            <person name="Baker S.E."/>
            <person name="Ciuffetti L.M."/>
            <person name="Grigoriev I.V."/>
            <person name="Zhong S."/>
            <person name="Turgeon B.G."/>
        </authorList>
    </citation>
    <scope>NUCLEOTIDE SEQUENCE [LARGE SCALE GENOMIC DNA]</scope>
    <source>
        <strain evidence="2">C4 / ATCC 48331 / race T</strain>
    </source>
</reference>
<evidence type="ECO:0008006" key="3">
    <source>
        <dbReference type="Google" id="ProtNLM"/>
    </source>
</evidence>
<proteinExistence type="predicted"/>
<feature type="non-terminal residue" evidence="1">
    <location>
        <position position="1"/>
    </location>
</feature>
<evidence type="ECO:0000313" key="2">
    <source>
        <dbReference type="Proteomes" id="UP000012338"/>
    </source>
</evidence>
<gene>
    <name evidence="1" type="ORF">COCC4DRAFT_138141</name>
</gene>
<name>N4XJH8_COCH4</name>
<dbReference type="EMBL" id="KB733455">
    <property type="protein sequence ID" value="ENI05302.1"/>
    <property type="molecule type" value="Genomic_DNA"/>
</dbReference>